<name>A0A822YYZ7_NELNU</name>
<evidence type="ECO:0000313" key="2">
    <source>
        <dbReference type="Proteomes" id="UP000607653"/>
    </source>
</evidence>
<proteinExistence type="predicted"/>
<accession>A0A822YYZ7</accession>
<dbReference type="AlphaFoldDB" id="A0A822YYZ7"/>
<dbReference type="EMBL" id="DUZY01000004">
    <property type="protein sequence ID" value="DAD37463.1"/>
    <property type="molecule type" value="Genomic_DNA"/>
</dbReference>
<dbReference type="Proteomes" id="UP000607653">
    <property type="component" value="Unassembled WGS sequence"/>
</dbReference>
<organism evidence="1 2">
    <name type="scientific">Nelumbo nucifera</name>
    <name type="common">Sacred lotus</name>
    <dbReference type="NCBI Taxonomy" id="4432"/>
    <lineage>
        <taxon>Eukaryota</taxon>
        <taxon>Viridiplantae</taxon>
        <taxon>Streptophyta</taxon>
        <taxon>Embryophyta</taxon>
        <taxon>Tracheophyta</taxon>
        <taxon>Spermatophyta</taxon>
        <taxon>Magnoliopsida</taxon>
        <taxon>Proteales</taxon>
        <taxon>Nelumbonaceae</taxon>
        <taxon>Nelumbo</taxon>
    </lineage>
</organism>
<sequence length="32" mass="3725">MVFLVINLWSCECHEDGKLDYDGILLLVLLFL</sequence>
<gene>
    <name evidence="1" type="ORF">HUJ06_008104</name>
</gene>
<protein>
    <submittedName>
        <fullName evidence="1">Uncharacterized protein</fullName>
    </submittedName>
</protein>
<evidence type="ECO:0000313" key="1">
    <source>
        <dbReference type="EMBL" id="DAD37463.1"/>
    </source>
</evidence>
<comment type="caution">
    <text evidence="1">The sequence shown here is derived from an EMBL/GenBank/DDBJ whole genome shotgun (WGS) entry which is preliminary data.</text>
</comment>
<keyword evidence="2" id="KW-1185">Reference proteome</keyword>
<reference evidence="1 2" key="1">
    <citation type="journal article" date="2020" name="Mol. Biol. Evol.">
        <title>Distinct Expression and Methylation Patterns for Genes with Different Fates following a Single Whole-Genome Duplication in Flowering Plants.</title>
        <authorList>
            <person name="Shi T."/>
            <person name="Rahmani R.S."/>
            <person name="Gugger P.F."/>
            <person name="Wang M."/>
            <person name="Li H."/>
            <person name="Zhang Y."/>
            <person name="Li Z."/>
            <person name="Wang Q."/>
            <person name="Van de Peer Y."/>
            <person name="Marchal K."/>
            <person name="Chen J."/>
        </authorList>
    </citation>
    <scope>NUCLEOTIDE SEQUENCE [LARGE SCALE GENOMIC DNA]</scope>
    <source>
        <tissue evidence="1">Leaf</tissue>
    </source>
</reference>